<dbReference type="EMBL" id="JAJFZT010000011">
    <property type="protein sequence ID" value="MCC3274103.1"/>
    <property type="molecule type" value="Genomic_DNA"/>
</dbReference>
<gene>
    <name evidence="2" type="ORF">LJ755_15370</name>
    <name evidence="3" type="ORF">MUK71_04420</name>
</gene>
<dbReference type="Proteomes" id="UP001155145">
    <property type="component" value="Unassembled WGS sequence"/>
</dbReference>
<keyword evidence="1" id="KW-0732">Signal</keyword>
<feature type="signal peptide" evidence="1">
    <location>
        <begin position="1"/>
        <end position="31"/>
    </location>
</feature>
<dbReference type="AlphaFoldDB" id="A0A9X1MA35"/>
<protein>
    <recommendedName>
        <fullName evidence="6">Lipoprotein</fullName>
    </recommendedName>
</protein>
<feature type="chain" id="PRO_5040993936" description="Lipoprotein" evidence="1">
    <location>
        <begin position="32"/>
        <end position="223"/>
    </location>
</feature>
<evidence type="ECO:0000313" key="5">
    <source>
        <dbReference type="Proteomes" id="UP001155145"/>
    </source>
</evidence>
<reference evidence="2" key="1">
    <citation type="submission" date="2021-10" db="EMBL/GenBank/DDBJ databases">
        <title>Novel species in genus Arthrobacter.</title>
        <authorList>
            <person name="Liu Y."/>
        </authorList>
    </citation>
    <scope>NUCLEOTIDE SEQUENCE</scope>
    <source>
        <strain evidence="4">zg-Y462</strain>
        <strain evidence="2">Zg-Y462</strain>
    </source>
</reference>
<dbReference type="Proteomes" id="UP000829758">
    <property type="component" value="Chromosome"/>
</dbReference>
<name>A0A9X1MA35_9MICC</name>
<dbReference type="PROSITE" id="PS51257">
    <property type="entry name" value="PROKAR_LIPOPROTEIN"/>
    <property type="match status" value="1"/>
</dbReference>
<dbReference type="EMBL" id="CP094984">
    <property type="protein sequence ID" value="UON92894.1"/>
    <property type="molecule type" value="Genomic_DNA"/>
</dbReference>
<evidence type="ECO:0000256" key="1">
    <source>
        <dbReference type="SAM" id="SignalP"/>
    </source>
</evidence>
<proteinExistence type="predicted"/>
<keyword evidence="4" id="KW-1185">Reference proteome</keyword>
<sequence>MGYRNTARRVTARNTLLAGALLLLAGTSSCAQVPDPPSSSSATSRPWSGYTTADGSLSFEHPQDWKVTELPALANDPAGGISVEVAEGSGRVVARLDTGIIADLSCTAPAGAASYTEYESVPMPELDSAQGSEQRFVYRSLAPSGTRSAQATYAVVSGRQDGNCGLFDFFTLTETSGGRFAGEYPAADAQSDARSYLDGAARYPDTQEYRDLRRMLTSLRNAG</sequence>
<accession>A0A9X1MA35</accession>
<organism evidence="2 5">
    <name type="scientific">Arthrobacter zhangbolii</name>
    <dbReference type="NCBI Taxonomy" id="2886936"/>
    <lineage>
        <taxon>Bacteria</taxon>
        <taxon>Bacillati</taxon>
        <taxon>Actinomycetota</taxon>
        <taxon>Actinomycetes</taxon>
        <taxon>Micrococcales</taxon>
        <taxon>Micrococcaceae</taxon>
        <taxon>Arthrobacter</taxon>
    </lineage>
</organism>
<evidence type="ECO:0000313" key="4">
    <source>
        <dbReference type="Proteomes" id="UP000829758"/>
    </source>
</evidence>
<evidence type="ECO:0000313" key="3">
    <source>
        <dbReference type="EMBL" id="UON92894.1"/>
    </source>
</evidence>
<evidence type="ECO:0008006" key="6">
    <source>
        <dbReference type="Google" id="ProtNLM"/>
    </source>
</evidence>
<dbReference type="RefSeq" id="WP_227929650.1">
    <property type="nucleotide sequence ID" value="NZ_CP094984.1"/>
</dbReference>
<evidence type="ECO:0000313" key="2">
    <source>
        <dbReference type="EMBL" id="MCC3274103.1"/>
    </source>
</evidence>